<proteinExistence type="predicted"/>
<organism evidence="1 2">
    <name type="scientific">Paramuricea clavata</name>
    <name type="common">Red gorgonian</name>
    <name type="synonym">Violescent sea-whip</name>
    <dbReference type="NCBI Taxonomy" id="317549"/>
    <lineage>
        <taxon>Eukaryota</taxon>
        <taxon>Metazoa</taxon>
        <taxon>Cnidaria</taxon>
        <taxon>Anthozoa</taxon>
        <taxon>Octocorallia</taxon>
        <taxon>Malacalcyonacea</taxon>
        <taxon>Plexauridae</taxon>
        <taxon>Paramuricea</taxon>
    </lineage>
</organism>
<dbReference type="EMBL" id="CACRXK020000388">
    <property type="protein sequence ID" value="CAB3981428.1"/>
    <property type="molecule type" value="Genomic_DNA"/>
</dbReference>
<dbReference type="AlphaFoldDB" id="A0A7D9DCU1"/>
<reference evidence="1" key="1">
    <citation type="submission" date="2020-04" db="EMBL/GenBank/DDBJ databases">
        <authorList>
            <person name="Alioto T."/>
            <person name="Alioto T."/>
            <person name="Gomez Garrido J."/>
        </authorList>
    </citation>
    <scope>NUCLEOTIDE SEQUENCE</scope>
    <source>
        <strain evidence="1">A484AB</strain>
    </source>
</reference>
<evidence type="ECO:0000313" key="1">
    <source>
        <dbReference type="EMBL" id="CAB3981428.1"/>
    </source>
</evidence>
<comment type="caution">
    <text evidence="1">The sequence shown here is derived from an EMBL/GenBank/DDBJ whole genome shotgun (WGS) entry which is preliminary data.</text>
</comment>
<sequence length="210" mass="24499">MALAQPKVNQLMQRHEMKRRMEELRYQEELMEAQMEEEQAKVSFNIYTELANEHIGEYDNNMPGFNGNEIQGESDLSPLTETNAYEWESEFYTRYPPDLPSIQELSRTTQHLEQHEVYRPIVLEAGSVDWDYATLTMVRHPVVNYPILSHAVMEHTSYPSAFIPQTTTRSKRKRNEECKTSTTVLTRPVTKLCVLEMDGEIIPEQTAERV</sequence>
<keyword evidence="2" id="KW-1185">Reference proteome</keyword>
<protein>
    <submittedName>
        <fullName evidence="1">Uncharacterized protein</fullName>
    </submittedName>
</protein>
<name>A0A7D9DCU1_PARCT</name>
<evidence type="ECO:0000313" key="2">
    <source>
        <dbReference type="Proteomes" id="UP001152795"/>
    </source>
</evidence>
<dbReference type="Proteomes" id="UP001152795">
    <property type="component" value="Unassembled WGS sequence"/>
</dbReference>
<accession>A0A7D9DCU1</accession>
<gene>
    <name evidence="1" type="ORF">PACLA_8A046147</name>
</gene>